<gene>
    <name evidence="1" type="ORF">F7D09_1151</name>
</gene>
<evidence type="ECO:0000313" key="1">
    <source>
        <dbReference type="EMBL" id="KAB7790342.1"/>
    </source>
</evidence>
<dbReference type="EMBL" id="WBVT01000015">
    <property type="protein sequence ID" value="KAB7790342.1"/>
    <property type="molecule type" value="Genomic_DNA"/>
</dbReference>
<protein>
    <submittedName>
        <fullName evidence="1">FAD linked oxidase</fullName>
    </submittedName>
</protein>
<proteinExistence type="predicted"/>
<organism evidence="1 2">
    <name type="scientific">Bifidobacterium leontopitheci</name>
    <dbReference type="NCBI Taxonomy" id="2650774"/>
    <lineage>
        <taxon>Bacteria</taxon>
        <taxon>Bacillati</taxon>
        <taxon>Actinomycetota</taxon>
        <taxon>Actinomycetes</taxon>
        <taxon>Bifidobacteriales</taxon>
        <taxon>Bifidobacteriaceae</taxon>
        <taxon>Bifidobacterium</taxon>
    </lineage>
</organism>
<evidence type="ECO:0000313" key="2">
    <source>
        <dbReference type="Proteomes" id="UP000441772"/>
    </source>
</evidence>
<sequence>MSDEGFSFKLDCAPDVVTPKALGQAVSAFNKMLAVANASDWRISRMELHSIDLAAEPAVVDEAAERSFATLGVIVRLAANDTVSREEISRFSGVLSPLNDLVKETKADVTVASRGVEGTFTPATLTSLTRLLIRGARRSFGHVRGNVDKIILQSKHRTLGLIDRVTQSRIDVRFGPELDSIVKQIQMGMEIDVRGFIRANDGELLSMDAEELIIISTEHHPLVTAEDLEGTIGLDCTAGLGSVDFVSALRDNAIGNTADGGKR</sequence>
<keyword evidence="2" id="KW-1185">Reference proteome</keyword>
<comment type="caution">
    <text evidence="1">The sequence shown here is derived from an EMBL/GenBank/DDBJ whole genome shotgun (WGS) entry which is preliminary data.</text>
</comment>
<dbReference type="Proteomes" id="UP000441772">
    <property type="component" value="Unassembled WGS sequence"/>
</dbReference>
<name>A0A6I1GI50_9BIFI</name>
<dbReference type="RefSeq" id="WP_152234499.1">
    <property type="nucleotide sequence ID" value="NZ_JBHSKZ010000063.1"/>
</dbReference>
<accession>A0A6I1GI50</accession>
<dbReference type="AlphaFoldDB" id="A0A6I1GI50"/>
<reference evidence="1 2" key="1">
    <citation type="submission" date="2019-09" db="EMBL/GenBank/DDBJ databases">
        <title>Characterization of the phylogenetic diversity of two novel species belonging to the genus Bifidobacterium: Bifidobacterium cebidarum sp. nov. and Bifidobacterium leontopitheci sp. nov.</title>
        <authorList>
            <person name="Lugli G.A."/>
            <person name="Duranti S."/>
            <person name="Milani C."/>
            <person name="Turroni F."/>
            <person name="Ventura M."/>
        </authorList>
    </citation>
    <scope>NUCLEOTIDE SEQUENCE [LARGE SCALE GENOMIC DNA]</scope>
    <source>
        <strain evidence="1 2">LMG 31471</strain>
    </source>
</reference>